<dbReference type="InterPro" id="IPR018392">
    <property type="entry name" value="LysM"/>
</dbReference>
<protein>
    <submittedName>
        <fullName evidence="3">Uncharacterized protein (TIGR02594 family)</fullName>
    </submittedName>
</protein>
<feature type="compositionally biased region" description="Low complexity" evidence="1">
    <location>
        <begin position="348"/>
        <end position="357"/>
    </location>
</feature>
<evidence type="ECO:0000313" key="4">
    <source>
        <dbReference type="Proteomes" id="UP000524450"/>
    </source>
</evidence>
<dbReference type="Proteomes" id="UP000524450">
    <property type="component" value="Unassembled WGS sequence"/>
</dbReference>
<dbReference type="InterPro" id="IPR036779">
    <property type="entry name" value="LysM_dom_sf"/>
</dbReference>
<evidence type="ECO:0000259" key="2">
    <source>
        <dbReference type="PROSITE" id="PS51782"/>
    </source>
</evidence>
<dbReference type="Gene3D" id="3.10.350.10">
    <property type="entry name" value="LysM domain"/>
    <property type="match status" value="1"/>
</dbReference>
<reference evidence="3 4" key="1">
    <citation type="submission" date="2020-08" db="EMBL/GenBank/DDBJ databases">
        <title>Genomic Encyclopedia of Type Strains, Phase IV (KMG-V): Genome sequencing to study the core and pangenomes of soil and plant-associated prokaryotes.</title>
        <authorList>
            <person name="Whitman W."/>
        </authorList>
    </citation>
    <scope>NUCLEOTIDE SEQUENCE [LARGE SCALE GENOMIC DNA]</scope>
    <source>
        <strain evidence="3 4">34/80</strain>
    </source>
</reference>
<dbReference type="SMART" id="SM00257">
    <property type="entry name" value="LysM"/>
    <property type="match status" value="1"/>
</dbReference>
<dbReference type="AlphaFoldDB" id="A0A840FT46"/>
<feature type="region of interest" description="Disordered" evidence="1">
    <location>
        <begin position="316"/>
        <end position="379"/>
    </location>
</feature>
<organism evidence="3 4">
    <name type="scientific">Variovorax guangxiensis</name>
    <dbReference type="NCBI Taxonomy" id="1775474"/>
    <lineage>
        <taxon>Bacteria</taxon>
        <taxon>Pseudomonadati</taxon>
        <taxon>Pseudomonadota</taxon>
        <taxon>Betaproteobacteria</taxon>
        <taxon>Burkholderiales</taxon>
        <taxon>Comamonadaceae</taxon>
        <taxon>Variovorax</taxon>
    </lineage>
</organism>
<dbReference type="EMBL" id="JACIFZ010000011">
    <property type="protein sequence ID" value="MBB4225273.1"/>
    <property type="molecule type" value="Genomic_DNA"/>
</dbReference>
<gene>
    <name evidence="3" type="ORF">GGD71_006083</name>
</gene>
<dbReference type="RefSeq" id="WP_184642085.1">
    <property type="nucleotide sequence ID" value="NZ_JACIFZ010000011.1"/>
</dbReference>
<sequence>MSRLISATYHPNIEVAEFICEDGRHLLRSGGTLPWRINNPGDLTARKVDGVPAPRKAKGYIGFATTRSGRTFLIFPDEDAGREELKANLKRLHGDRTISEAIPVYAPKNENDTEKYIRDLLKTSGIPAGRKIGECSDAELEKIVNSIAEIEGYHANADTRKETWVAVSRINATDGSQPLPGTEIILQRGGKEETVKSDAAGRFPPVIHPADKSAVHVKVADPKSREAVTVGTIEGDVGKDFNLLARFKRWKGVAGSEKINSSTHGQRKPMSYVVQPGDSLWKIAKLYRTSVEAIKEANERGHDRIYPGEVLLIAGSGKTKSGHRPSTAPPPGMAAAKPPAASAPPSPAALSRPKAVSPSPPPAPFGIRPSDSERSKEGEGKVLALINPVPGRAPWMPVAIAEAKLRRGELEITLQDKINYHVEVDDGLKAMDGPSNAWCAAFVNWCLMQAKYPIENLGYPNRKVAKARAHGFYEVDGPKEKSEKTPPKVRNPLFVELDRPIYGAIAMVTSRQGHGRHVGFVYAKSGDEDLILLGGNQRSQIRFSAFAKNLRTQVMVRNKNGKAEIRKSGSSSYLKYFIPIAYYEQAKRDLVEPGLNEANVVSLNLILGIPPEKPGGKKGGLSEDIS</sequence>
<dbReference type="SUPFAM" id="SSF54106">
    <property type="entry name" value="LysM domain"/>
    <property type="match status" value="1"/>
</dbReference>
<name>A0A840FT46_9BURK</name>
<dbReference type="CDD" id="cd00118">
    <property type="entry name" value="LysM"/>
    <property type="match status" value="1"/>
</dbReference>
<proteinExistence type="predicted"/>
<evidence type="ECO:0000313" key="3">
    <source>
        <dbReference type="EMBL" id="MBB4225273.1"/>
    </source>
</evidence>
<feature type="compositionally biased region" description="Basic and acidic residues" evidence="1">
    <location>
        <begin position="370"/>
        <end position="379"/>
    </location>
</feature>
<evidence type="ECO:0000256" key="1">
    <source>
        <dbReference type="SAM" id="MobiDB-lite"/>
    </source>
</evidence>
<dbReference type="Pfam" id="PF01476">
    <property type="entry name" value="LysM"/>
    <property type="match status" value="1"/>
</dbReference>
<comment type="caution">
    <text evidence="3">The sequence shown here is derived from an EMBL/GenBank/DDBJ whole genome shotgun (WGS) entry which is preliminary data.</text>
</comment>
<dbReference type="PROSITE" id="PS51782">
    <property type="entry name" value="LYSM"/>
    <property type="match status" value="1"/>
</dbReference>
<feature type="domain" description="LysM" evidence="2">
    <location>
        <begin position="270"/>
        <end position="313"/>
    </location>
</feature>
<dbReference type="PANTHER" id="PTHR33734">
    <property type="entry name" value="LYSM DOMAIN-CONTAINING GPI-ANCHORED PROTEIN 2"/>
    <property type="match status" value="1"/>
</dbReference>
<accession>A0A840FT46</accession>
<dbReference type="PANTHER" id="PTHR33734:SF22">
    <property type="entry name" value="MEMBRANE-BOUND LYTIC MUREIN TRANSGLYCOSYLASE D"/>
    <property type="match status" value="1"/>
</dbReference>